<feature type="domain" description="SANT" evidence="6">
    <location>
        <begin position="173"/>
        <end position="221"/>
    </location>
</feature>
<evidence type="ECO:0000256" key="2">
    <source>
        <dbReference type="ARBA" id="ARBA00023163"/>
    </source>
</evidence>
<protein>
    <submittedName>
        <fullName evidence="8">Uncharacterized protein</fullName>
    </submittedName>
</protein>
<dbReference type="CDD" id="cd00167">
    <property type="entry name" value="SANT"/>
    <property type="match status" value="2"/>
</dbReference>
<evidence type="ECO:0000313" key="8">
    <source>
        <dbReference type="EMBL" id="CAK9862797.1"/>
    </source>
</evidence>
<dbReference type="PROSITE" id="PS51293">
    <property type="entry name" value="SANT"/>
    <property type="match status" value="1"/>
</dbReference>
<feature type="compositionally biased region" description="Low complexity" evidence="4">
    <location>
        <begin position="137"/>
        <end position="152"/>
    </location>
</feature>
<reference evidence="8" key="1">
    <citation type="submission" date="2024-03" db="EMBL/GenBank/DDBJ databases">
        <authorList>
            <consortium name="ELIXIR-Norway"/>
            <consortium name="Elixir Norway"/>
        </authorList>
    </citation>
    <scope>NUCLEOTIDE SEQUENCE</scope>
</reference>
<organism evidence="8 9">
    <name type="scientific">Sphagnum jensenii</name>
    <dbReference type="NCBI Taxonomy" id="128206"/>
    <lineage>
        <taxon>Eukaryota</taxon>
        <taxon>Viridiplantae</taxon>
        <taxon>Streptophyta</taxon>
        <taxon>Embryophyta</taxon>
        <taxon>Bryophyta</taxon>
        <taxon>Sphagnophytina</taxon>
        <taxon>Sphagnopsida</taxon>
        <taxon>Sphagnales</taxon>
        <taxon>Sphagnaceae</taxon>
        <taxon>Sphagnum</taxon>
    </lineage>
</organism>
<dbReference type="EMBL" id="OZ023714">
    <property type="protein sequence ID" value="CAK9862797.1"/>
    <property type="molecule type" value="Genomic_DNA"/>
</dbReference>
<dbReference type="PROSITE" id="PS51294">
    <property type="entry name" value="HTH_MYB"/>
    <property type="match status" value="1"/>
</dbReference>
<dbReference type="Gene3D" id="1.10.10.60">
    <property type="entry name" value="Homeodomain-like"/>
    <property type="match status" value="2"/>
</dbReference>
<dbReference type="PROSITE" id="PS50090">
    <property type="entry name" value="MYB_LIKE"/>
    <property type="match status" value="1"/>
</dbReference>
<evidence type="ECO:0000256" key="1">
    <source>
        <dbReference type="ARBA" id="ARBA00023015"/>
    </source>
</evidence>
<evidence type="ECO:0000259" key="5">
    <source>
        <dbReference type="PROSITE" id="PS50090"/>
    </source>
</evidence>
<dbReference type="InterPro" id="IPR017884">
    <property type="entry name" value="SANT_dom"/>
</dbReference>
<dbReference type="PANTHER" id="PTHR44042:SF58">
    <property type="entry name" value="DUPLICATED HOMEODOMAIN-LIKE SUPERFAMILY PROTEIN"/>
    <property type="match status" value="1"/>
</dbReference>
<evidence type="ECO:0000256" key="3">
    <source>
        <dbReference type="ARBA" id="ARBA00023242"/>
    </source>
</evidence>
<feature type="domain" description="Myb-like" evidence="5">
    <location>
        <begin position="165"/>
        <end position="217"/>
    </location>
</feature>
<dbReference type="InterPro" id="IPR017930">
    <property type="entry name" value="Myb_dom"/>
</dbReference>
<proteinExistence type="predicted"/>
<dbReference type="PANTHER" id="PTHR44042">
    <property type="entry name" value="DUPLICATED HOMEODOMAIN-LIKE SUPERFAMILY PROTEIN-RELATED"/>
    <property type="match status" value="1"/>
</dbReference>
<dbReference type="InterPro" id="IPR001005">
    <property type="entry name" value="SANT/Myb"/>
</dbReference>
<name>A0ABP1AJT6_9BRYO</name>
<keyword evidence="1" id="KW-0805">Transcription regulation</keyword>
<dbReference type="InterPro" id="IPR009057">
    <property type="entry name" value="Homeodomain-like_sf"/>
</dbReference>
<gene>
    <name evidence="8" type="ORF">CSSPJE1EN2_LOCUS5792</name>
</gene>
<dbReference type="Pfam" id="PF00249">
    <property type="entry name" value="Myb_DNA-binding"/>
    <property type="match status" value="1"/>
</dbReference>
<dbReference type="SMART" id="SM00717">
    <property type="entry name" value="SANT"/>
    <property type="match status" value="2"/>
</dbReference>
<sequence>MMVGAFVSLLPNSNAHYKFEDAAAAASPSLPTQSSLASSPSSSVWTREQDKQFETALNIIDQDSPKRWENIAAMVPGKDATDVKRHFEILQEDVSLIDAGRIALPNYTPSSLSTSEEAGVSDNNSLGSKKVGLYHGQASGSGTNANGSNGSSVLGKGISSKSADQERRKGIPWSEEEHRLFLLGLAKFGKGDWRSISRNFVISRTPTQVASHAQKYFIRLNSINKDKRRSSIHDITSVNNGSGDTMQGQGQQGPITGQPALGPVPGQPVVSQPGMYVGPAPAMGSPVMLPPPGHVPFGARGHVPRPGMPGPTMPLPHMAYPMPQSSMHQ</sequence>
<evidence type="ECO:0000313" key="9">
    <source>
        <dbReference type="Proteomes" id="UP001497522"/>
    </source>
</evidence>
<dbReference type="SUPFAM" id="SSF46689">
    <property type="entry name" value="Homeodomain-like"/>
    <property type="match status" value="2"/>
</dbReference>
<dbReference type="Proteomes" id="UP001497522">
    <property type="component" value="Chromosome 13"/>
</dbReference>
<accession>A0ABP1AJT6</accession>
<evidence type="ECO:0000259" key="7">
    <source>
        <dbReference type="PROSITE" id="PS51294"/>
    </source>
</evidence>
<keyword evidence="2" id="KW-0804">Transcription</keyword>
<keyword evidence="9" id="KW-1185">Reference proteome</keyword>
<evidence type="ECO:0000259" key="6">
    <source>
        <dbReference type="PROSITE" id="PS51293"/>
    </source>
</evidence>
<feature type="region of interest" description="Disordered" evidence="4">
    <location>
        <begin position="137"/>
        <end position="170"/>
    </location>
</feature>
<keyword evidence="3" id="KW-0539">Nucleus</keyword>
<feature type="domain" description="HTH myb-type" evidence="7">
    <location>
        <begin position="164"/>
        <end position="221"/>
    </location>
</feature>
<evidence type="ECO:0000256" key="4">
    <source>
        <dbReference type="SAM" id="MobiDB-lite"/>
    </source>
</evidence>
<dbReference type="NCBIfam" id="TIGR01557">
    <property type="entry name" value="myb_SHAQKYF"/>
    <property type="match status" value="1"/>
</dbReference>
<dbReference type="InterPro" id="IPR006447">
    <property type="entry name" value="Myb_dom_plants"/>
</dbReference>